<name>A0ABS5QF68_9PROT</name>
<dbReference type="EMBL" id="JAHCDA010000002">
    <property type="protein sequence ID" value="MBS7812018.1"/>
    <property type="molecule type" value="Genomic_DNA"/>
</dbReference>
<organism evidence="2 3">
    <name type="scientific">Roseococcus pinisoli</name>
    <dbReference type="NCBI Taxonomy" id="2835040"/>
    <lineage>
        <taxon>Bacteria</taxon>
        <taxon>Pseudomonadati</taxon>
        <taxon>Pseudomonadota</taxon>
        <taxon>Alphaproteobacteria</taxon>
        <taxon>Acetobacterales</taxon>
        <taxon>Roseomonadaceae</taxon>
        <taxon>Roseococcus</taxon>
    </lineage>
</organism>
<dbReference type="SUPFAM" id="SSF47413">
    <property type="entry name" value="lambda repressor-like DNA-binding domains"/>
    <property type="match status" value="1"/>
</dbReference>
<comment type="caution">
    <text evidence="2">The sequence shown here is derived from an EMBL/GenBank/DDBJ whole genome shotgun (WGS) entry which is preliminary data.</text>
</comment>
<dbReference type="Proteomes" id="UP000766336">
    <property type="component" value="Unassembled WGS sequence"/>
</dbReference>
<protein>
    <submittedName>
        <fullName evidence="2">Helix-turn-helix transcriptional regulator</fullName>
    </submittedName>
</protein>
<evidence type="ECO:0000313" key="2">
    <source>
        <dbReference type="EMBL" id="MBS7812018.1"/>
    </source>
</evidence>
<gene>
    <name evidence="2" type="ORF">KHU32_13790</name>
</gene>
<feature type="domain" description="HTH cro/C1-type" evidence="1">
    <location>
        <begin position="41"/>
        <end position="95"/>
    </location>
</feature>
<sequence length="157" mass="16323">MKIGSGDGRIDTNAGRAQLADEVGLNNRSPTSADARVGVRIKELRRAAGHTQKEIAMAIGVTGAQFHRYETGATRVAASRLMAIAAALGTRPEVLMSAKATTPAMPAQLLDGAASDDLVELVEAYGAISDPRRRLALIAFARAVARGPGSDEALTAE</sequence>
<dbReference type="Pfam" id="PF13560">
    <property type="entry name" value="HTH_31"/>
    <property type="match status" value="1"/>
</dbReference>
<accession>A0ABS5QF68</accession>
<evidence type="ECO:0000313" key="3">
    <source>
        <dbReference type="Proteomes" id="UP000766336"/>
    </source>
</evidence>
<dbReference type="CDD" id="cd00093">
    <property type="entry name" value="HTH_XRE"/>
    <property type="match status" value="1"/>
</dbReference>
<reference evidence="2 3" key="1">
    <citation type="submission" date="2021-05" db="EMBL/GenBank/DDBJ databases">
        <title>Roseococcus sp. XZZS9, whole genome shotgun sequencing project.</title>
        <authorList>
            <person name="Zhao G."/>
            <person name="Shen L."/>
        </authorList>
    </citation>
    <scope>NUCLEOTIDE SEQUENCE [LARGE SCALE GENOMIC DNA]</scope>
    <source>
        <strain evidence="2 3">XZZS9</strain>
    </source>
</reference>
<proteinExistence type="predicted"/>
<dbReference type="InterPro" id="IPR001387">
    <property type="entry name" value="Cro/C1-type_HTH"/>
</dbReference>
<dbReference type="RefSeq" id="WP_213670655.1">
    <property type="nucleotide sequence ID" value="NZ_JAHCDA010000002.1"/>
</dbReference>
<dbReference type="SMART" id="SM00530">
    <property type="entry name" value="HTH_XRE"/>
    <property type="match status" value="1"/>
</dbReference>
<dbReference type="PROSITE" id="PS50943">
    <property type="entry name" value="HTH_CROC1"/>
    <property type="match status" value="1"/>
</dbReference>
<keyword evidence="3" id="KW-1185">Reference proteome</keyword>
<dbReference type="InterPro" id="IPR010982">
    <property type="entry name" value="Lambda_DNA-bd_dom_sf"/>
</dbReference>
<evidence type="ECO:0000259" key="1">
    <source>
        <dbReference type="PROSITE" id="PS50943"/>
    </source>
</evidence>
<dbReference type="Gene3D" id="1.10.260.40">
    <property type="entry name" value="lambda repressor-like DNA-binding domains"/>
    <property type="match status" value="1"/>
</dbReference>